<feature type="transmembrane region" description="Helical" evidence="6">
    <location>
        <begin position="184"/>
        <end position="207"/>
    </location>
</feature>
<sequence>MGRTSKFVLNSASTALLQVVTMVAGFITPRFLLMAYGSDVNGLISSINQFITYFNLVEAGLSSAAVYSLYKPIAENDHGKINRIVTAARNFYIKSGFIFVGLVFVLAIVYPWITHTEVLDHQTIFLLVLVLGVNGALEFFTLAKYRALLTADQKTYVISFASIVYTILNTVIVVVMSMLRVNILTLRVVALLSIFARSMILFVYIKLNYKFIRYDADPDYAAMDKRWSALYLQIVQTVQNASPAVLITLFSTLKMVSVYSVYNMVMSGINGIMSVFSTGVSAGFGELLVKDDRRAFTKAYRDFEYLYYVMASVVYGVTLATILPFVHVYTHGVTDVEYTNLYFALLFVLNGVFYNLKTPQGMLVIAAGLYKETRIQSTIQAAILLVGGVILGFKFGLIGVMAASCLSNLYRCIDLLFFIPKTVTHLSLGPTFKNMIEMLFMVAAIAIVSHFIFSTWPGSLLTWLLYGACNLVLGLAIVLGFHAVFEHKSFHIIIDRLNSLLGR</sequence>
<keyword evidence="2" id="KW-1003">Cell membrane</keyword>
<dbReference type="GO" id="GO:0005886">
    <property type="term" value="C:plasma membrane"/>
    <property type="evidence" value="ECO:0007669"/>
    <property type="project" value="UniProtKB-SubCell"/>
</dbReference>
<keyword evidence="4 6" id="KW-1133">Transmembrane helix</keyword>
<feature type="transmembrane region" description="Helical" evidence="6">
    <location>
        <begin position="305"/>
        <end position="326"/>
    </location>
</feature>
<evidence type="ECO:0000256" key="2">
    <source>
        <dbReference type="ARBA" id="ARBA00022475"/>
    </source>
</evidence>
<feature type="transmembrane region" description="Helical" evidence="6">
    <location>
        <begin position="262"/>
        <end position="284"/>
    </location>
</feature>
<name>A0A8B6SYC7_COLAA</name>
<feature type="transmembrane region" description="Helical" evidence="6">
    <location>
        <begin position="47"/>
        <end position="70"/>
    </location>
</feature>
<dbReference type="PANTHER" id="PTHR30250">
    <property type="entry name" value="PST FAMILY PREDICTED COLANIC ACID TRANSPORTER"/>
    <property type="match status" value="1"/>
</dbReference>
<evidence type="ECO:0000256" key="4">
    <source>
        <dbReference type="ARBA" id="ARBA00022989"/>
    </source>
</evidence>
<evidence type="ECO:0000313" key="8">
    <source>
        <dbReference type="Proteomes" id="UP000464211"/>
    </source>
</evidence>
<dbReference type="RefSeq" id="WP_040358209.1">
    <property type="nucleotide sequence ID" value="NZ_AAVN02000001.1"/>
</dbReference>
<evidence type="ECO:0000256" key="6">
    <source>
        <dbReference type="SAM" id="Phobius"/>
    </source>
</evidence>
<comment type="subcellular location">
    <subcellularLocation>
        <location evidence="1">Cell membrane</location>
        <topology evidence="1">Multi-pass membrane protein</topology>
    </subcellularLocation>
</comment>
<dbReference type="AlphaFoldDB" id="A0A8B6SYC7"/>
<evidence type="ECO:0000256" key="1">
    <source>
        <dbReference type="ARBA" id="ARBA00004651"/>
    </source>
</evidence>
<evidence type="ECO:0000256" key="5">
    <source>
        <dbReference type="ARBA" id="ARBA00023136"/>
    </source>
</evidence>
<organism evidence="7 8">
    <name type="scientific">Collinsella aerofaciens (strain ATCC 25986 / DSM 3979 / JCM 10188 / KCTC 3647 / NCTC 11838 / VPI 1003)</name>
    <dbReference type="NCBI Taxonomy" id="411903"/>
    <lineage>
        <taxon>Bacteria</taxon>
        <taxon>Bacillati</taxon>
        <taxon>Actinomycetota</taxon>
        <taxon>Coriobacteriia</taxon>
        <taxon>Coriobacteriales</taxon>
        <taxon>Coriobacteriaceae</taxon>
        <taxon>Collinsella</taxon>
    </lineage>
</organism>
<accession>A0A8B6SYC7</accession>
<evidence type="ECO:0000313" key="7">
    <source>
        <dbReference type="EMBL" id="QIA33143.1"/>
    </source>
</evidence>
<keyword evidence="3 6" id="KW-0812">Transmembrane</keyword>
<feature type="transmembrane region" description="Helical" evidence="6">
    <location>
        <begin position="228"/>
        <end position="250"/>
    </location>
</feature>
<feature type="transmembrane region" description="Helical" evidence="6">
    <location>
        <begin position="7"/>
        <end position="27"/>
    </location>
</feature>
<proteinExistence type="predicted"/>
<keyword evidence="5 6" id="KW-0472">Membrane</keyword>
<reference evidence="7 8" key="1">
    <citation type="submission" date="2020-01" db="EMBL/GenBank/DDBJ databases">
        <title>Complete genome sequence of Collinsella aerofaciens JCM 10188(T).</title>
        <authorList>
            <person name="Tourlousse D.M."/>
            <person name="Sakamoto M."/>
            <person name="Miura T."/>
            <person name="Narita K."/>
            <person name="Ohashi A."/>
            <person name="Uchino Y."/>
            <person name="Yamazoe A."/>
            <person name="Kameyama K."/>
            <person name="Terauchi J."/>
            <person name="Ohkuma M."/>
            <person name="Kawasaki H."/>
            <person name="Sekiguchi Y."/>
        </authorList>
    </citation>
    <scope>NUCLEOTIDE SEQUENCE [LARGE SCALE GENOMIC DNA]</scope>
    <source>
        <strain evidence="7 8">JCM 10188</strain>
    </source>
</reference>
<evidence type="ECO:0000256" key="3">
    <source>
        <dbReference type="ARBA" id="ARBA00022692"/>
    </source>
</evidence>
<dbReference type="InterPro" id="IPR050833">
    <property type="entry name" value="Poly_Biosynth_Transport"/>
</dbReference>
<feature type="transmembrane region" description="Helical" evidence="6">
    <location>
        <begin position="463"/>
        <end position="485"/>
    </location>
</feature>
<dbReference type="Proteomes" id="UP000464211">
    <property type="component" value="Chromosome"/>
</dbReference>
<dbReference type="PANTHER" id="PTHR30250:SF26">
    <property type="entry name" value="PSMA PROTEIN"/>
    <property type="match status" value="1"/>
</dbReference>
<feature type="transmembrane region" description="Helical" evidence="6">
    <location>
        <begin position="338"/>
        <end position="356"/>
    </location>
</feature>
<feature type="transmembrane region" description="Helical" evidence="6">
    <location>
        <begin position="438"/>
        <end position="457"/>
    </location>
</feature>
<feature type="transmembrane region" description="Helical" evidence="6">
    <location>
        <begin position="91"/>
        <end position="112"/>
    </location>
</feature>
<evidence type="ECO:0008006" key="9">
    <source>
        <dbReference type="Google" id="ProtNLM"/>
    </source>
</evidence>
<dbReference type="EMBL" id="CP048433">
    <property type="protein sequence ID" value="QIA33143.1"/>
    <property type="molecule type" value="Genomic_DNA"/>
</dbReference>
<feature type="transmembrane region" description="Helical" evidence="6">
    <location>
        <begin position="377"/>
        <end position="402"/>
    </location>
</feature>
<gene>
    <name evidence="7" type="ORF">GXM19_01920</name>
</gene>
<feature type="transmembrane region" description="Helical" evidence="6">
    <location>
        <begin position="155"/>
        <end position="178"/>
    </location>
</feature>
<protein>
    <recommendedName>
        <fullName evidence="9">Polysaccharide biosynthesis protein</fullName>
    </recommendedName>
</protein>
<dbReference type="GeneID" id="92849165"/>
<feature type="transmembrane region" description="Helical" evidence="6">
    <location>
        <begin position="124"/>
        <end position="143"/>
    </location>
</feature>